<dbReference type="Proteomes" id="UP000824469">
    <property type="component" value="Unassembled WGS sequence"/>
</dbReference>
<proteinExistence type="predicted"/>
<name>A0AA38CEG1_TAXCH</name>
<sequence length="67" mass="7604">LPLDNFYIAVQAEIESQRPLEGNFDGFSLEADGLLRHRGQIYVLRDRGLWQDILAEAHRAPYSAHPG</sequence>
<feature type="non-terminal residue" evidence="1">
    <location>
        <position position="1"/>
    </location>
</feature>
<organism evidence="1 2">
    <name type="scientific">Taxus chinensis</name>
    <name type="common">Chinese yew</name>
    <name type="synonym">Taxus wallichiana var. chinensis</name>
    <dbReference type="NCBI Taxonomy" id="29808"/>
    <lineage>
        <taxon>Eukaryota</taxon>
        <taxon>Viridiplantae</taxon>
        <taxon>Streptophyta</taxon>
        <taxon>Embryophyta</taxon>
        <taxon>Tracheophyta</taxon>
        <taxon>Spermatophyta</taxon>
        <taxon>Pinopsida</taxon>
        <taxon>Pinidae</taxon>
        <taxon>Conifers II</taxon>
        <taxon>Cupressales</taxon>
        <taxon>Taxaceae</taxon>
        <taxon>Taxus</taxon>
    </lineage>
</organism>
<dbReference type="EMBL" id="JAHRHJ020000011">
    <property type="protein sequence ID" value="KAH9295282.1"/>
    <property type="molecule type" value="Genomic_DNA"/>
</dbReference>
<keyword evidence="2" id="KW-1185">Reference proteome</keyword>
<reference evidence="1 2" key="1">
    <citation type="journal article" date="2021" name="Nat. Plants">
        <title>The Taxus genome provides insights into paclitaxel biosynthesis.</title>
        <authorList>
            <person name="Xiong X."/>
            <person name="Gou J."/>
            <person name="Liao Q."/>
            <person name="Li Y."/>
            <person name="Zhou Q."/>
            <person name="Bi G."/>
            <person name="Li C."/>
            <person name="Du R."/>
            <person name="Wang X."/>
            <person name="Sun T."/>
            <person name="Guo L."/>
            <person name="Liang H."/>
            <person name="Lu P."/>
            <person name="Wu Y."/>
            <person name="Zhang Z."/>
            <person name="Ro D.K."/>
            <person name="Shang Y."/>
            <person name="Huang S."/>
            <person name="Yan J."/>
        </authorList>
    </citation>
    <scope>NUCLEOTIDE SEQUENCE [LARGE SCALE GENOMIC DNA]</scope>
    <source>
        <strain evidence="1">Ta-2019</strain>
    </source>
</reference>
<feature type="non-terminal residue" evidence="1">
    <location>
        <position position="67"/>
    </location>
</feature>
<accession>A0AA38CEG1</accession>
<evidence type="ECO:0000313" key="2">
    <source>
        <dbReference type="Proteomes" id="UP000824469"/>
    </source>
</evidence>
<comment type="caution">
    <text evidence="1">The sequence shown here is derived from an EMBL/GenBank/DDBJ whole genome shotgun (WGS) entry which is preliminary data.</text>
</comment>
<evidence type="ECO:0000313" key="1">
    <source>
        <dbReference type="EMBL" id="KAH9295282.1"/>
    </source>
</evidence>
<gene>
    <name evidence="1" type="ORF">KI387_038870</name>
</gene>
<dbReference type="AlphaFoldDB" id="A0AA38CEG1"/>
<protein>
    <submittedName>
        <fullName evidence="1">Uncharacterized protein</fullName>
    </submittedName>
</protein>